<dbReference type="Gene3D" id="2.60.120.1440">
    <property type="match status" value="1"/>
</dbReference>
<dbReference type="RefSeq" id="WP_184091046.1">
    <property type="nucleotide sequence ID" value="NZ_JACIJF010000018.1"/>
</dbReference>
<evidence type="ECO:0000259" key="1">
    <source>
        <dbReference type="Pfam" id="PF04773"/>
    </source>
</evidence>
<protein>
    <submittedName>
        <fullName evidence="3">Transmembrane sensor</fullName>
    </submittedName>
</protein>
<dbReference type="PANTHER" id="PTHR30273">
    <property type="entry name" value="PERIPLASMIC SIGNAL SENSOR AND SIGMA FACTOR ACTIVATOR FECR-RELATED"/>
    <property type="match status" value="1"/>
</dbReference>
<feature type="domain" description="FecR N-terminal" evidence="2">
    <location>
        <begin position="5"/>
        <end position="43"/>
    </location>
</feature>
<comment type="caution">
    <text evidence="3">The sequence shown here is derived from an EMBL/GenBank/DDBJ whole genome shotgun (WGS) entry which is preliminary data.</text>
</comment>
<keyword evidence="3" id="KW-0472">Membrane</keyword>
<evidence type="ECO:0000259" key="2">
    <source>
        <dbReference type="Pfam" id="PF16220"/>
    </source>
</evidence>
<keyword evidence="3" id="KW-0812">Transmembrane</keyword>
<gene>
    <name evidence="3" type="ORF">FHT02_003750</name>
</gene>
<dbReference type="Pfam" id="PF04773">
    <property type="entry name" value="FecR"/>
    <property type="match status" value="1"/>
</dbReference>
<evidence type="ECO:0000313" key="4">
    <source>
        <dbReference type="Proteomes" id="UP000527143"/>
    </source>
</evidence>
<sequence length="335" mass="36537">MSADEAAALWFLVLEEGTPREANLFEEWLDQSEAHAAAWERVNAAWDCFDDAPGDEVTEVIRAAAMEVRPSARPIWPWIAVTSAAAVAGITLVTSGVLPLGPVSTGPSDVQQTASRAPLEELGEVDLETGIGERVTRQLPDGSTLHLDTDSAVDIALTPRRRLVRLVRGQAFFEVAADRTRPFSVSAGDSVVTALGTRFNVRKDATGFVVVLVKGVVEVEMGGAKRSRLRLSPGEQYVQRGETGAVSTADVEASEAWQDGFVEFDNVPLSEALVEMNRYDQRHLIVRDPEVAAYRVSGRFRTGDPLRFGRAISQIYPVRLVRQANGNMEVVRARP</sequence>
<keyword evidence="4" id="KW-1185">Reference proteome</keyword>
<evidence type="ECO:0000313" key="3">
    <source>
        <dbReference type="EMBL" id="MBB5712490.1"/>
    </source>
</evidence>
<accession>A0A840YS46</accession>
<dbReference type="InterPro" id="IPR006860">
    <property type="entry name" value="FecR"/>
</dbReference>
<organism evidence="3 4">
    <name type="scientific">Sphingomonas xinjiangensis</name>
    <dbReference type="NCBI Taxonomy" id="643568"/>
    <lineage>
        <taxon>Bacteria</taxon>
        <taxon>Pseudomonadati</taxon>
        <taxon>Pseudomonadota</taxon>
        <taxon>Alphaproteobacteria</taxon>
        <taxon>Sphingomonadales</taxon>
        <taxon>Sphingomonadaceae</taxon>
        <taxon>Sphingomonas</taxon>
    </lineage>
</organism>
<dbReference type="Proteomes" id="UP000527143">
    <property type="component" value="Unassembled WGS sequence"/>
</dbReference>
<name>A0A840YS46_9SPHN</name>
<proteinExistence type="predicted"/>
<dbReference type="EMBL" id="JACIJF010000018">
    <property type="protein sequence ID" value="MBB5712490.1"/>
    <property type="molecule type" value="Genomic_DNA"/>
</dbReference>
<dbReference type="InterPro" id="IPR012373">
    <property type="entry name" value="Ferrdict_sens_TM"/>
</dbReference>
<dbReference type="Pfam" id="PF16220">
    <property type="entry name" value="DUF4880"/>
    <property type="match status" value="1"/>
</dbReference>
<reference evidence="3 4" key="1">
    <citation type="submission" date="2020-08" db="EMBL/GenBank/DDBJ databases">
        <title>Genomic Encyclopedia of Type Strains, Phase IV (KMG-IV): sequencing the most valuable type-strain genomes for metagenomic binning, comparative biology and taxonomic classification.</title>
        <authorList>
            <person name="Goeker M."/>
        </authorList>
    </citation>
    <scope>NUCLEOTIDE SEQUENCE [LARGE SCALE GENOMIC DNA]</scope>
    <source>
        <strain evidence="3 4">DSM 26736</strain>
    </source>
</reference>
<dbReference type="PIRSF" id="PIRSF018266">
    <property type="entry name" value="FecR"/>
    <property type="match status" value="1"/>
</dbReference>
<dbReference type="PANTHER" id="PTHR30273:SF2">
    <property type="entry name" value="PROTEIN FECR"/>
    <property type="match status" value="1"/>
</dbReference>
<dbReference type="GO" id="GO:0016989">
    <property type="term" value="F:sigma factor antagonist activity"/>
    <property type="evidence" value="ECO:0007669"/>
    <property type="project" value="TreeGrafter"/>
</dbReference>
<feature type="domain" description="FecR protein" evidence="1">
    <location>
        <begin position="126"/>
        <end position="218"/>
    </location>
</feature>
<dbReference type="InterPro" id="IPR032623">
    <property type="entry name" value="FecR_N"/>
</dbReference>
<dbReference type="AlphaFoldDB" id="A0A840YS46"/>